<dbReference type="OrthoDB" id="72819at2759"/>
<dbReference type="AlphaFoldDB" id="A0A371FE21"/>
<dbReference type="InterPro" id="IPR000626">
    <property type="entry name" value="Ubiquitin-like_dom"/>
</dbReference>
<feature type="region of interest" description="Disordered" evidence="1">
    <location>
        <begin position="141"/>
        <end position="167"/>
    </location>
</feature>
<evidence type="ECO:0000313" key="3">
    <source>
        <dbReference type="EMBL" id="RDX76564.1"/>
    </source>
</evidence>
<dbReference type="GO" id="GO:0000398">
    <property type="term" value="P:mRNA splicing, via spliceosome"/>
    <property type="evidence" value="ECO:0007669"/>
    <property type="project" value="InterPro"/>
</dbReference>
<feature type="domain" description="Ubiquitin-like" evidence="2">
    <location>
        <begin position="42"/>
        <end position="127"/>
    </location>
</feature>
<keyword evidence="4" id="KW-1185">Reference proteome</keyword>
<protein>
    <submittedName>
        <fullName evidence="3">U11/U12 small nuclear ribonucleoprotein 25 kDa protein</fullName>
    </submittedName>
</protein>
<comment type="caution">
    <text evidence="3">The sequence shown here is derived from an EMBL/GenBank/DDBJ whole genome shotgun (WGS) entry which is preliminary data.</text>
</comment>
<dbReference type="Pfam" id="PF18036">
    <property type="entry name" value="Ubiquitin_4"/>
    <property type="match status" value="1"/>
</dbReference>
<sequence>MGERRLMILSHESPRRCLSTQFSSSVIVDDTFSYDSLPSETLNLSIVRLDASSFRVEVANAATVAELKQAVEAVFFHVPQKGPGKILWSEPLVWRQFCLCYQGHKLVTETNYIRDYGIKDGDQLHFVHHVSDTCSFQRKQSKKQHRRSLSQVNRYQPKEHNDDDDDISLDDIDIENGKIQHFNAEENRGGKSKLAGFWGGLFLHSRLVAVRRARIEGRICCSMIARYRVPSNPPLVYNPILRHPS</sequence>
<dbReference type="Gene3D" id="3.10.20.90">
    <property type="entry name" value="Phosphatidylinositol 3-kinase Catalytic Subunit, Chain A, domain 1"/>
    <property type="match status" value="1"/>
</dbReference>
<gene>
    <name evidence="3" type="primary">SNRNP25</name>
    <name evidence="3" type="ORF">CR513_43430</name>
</gene>
<dbReference type="PROSITE" id="PS50053">
    <property type="entry name" value="UBIQUITIN_2"/>
    <property type="match status" value="1"/>
</dbReference>
<dbReference type="InterPro" id="IPR039690">
    <property type="entry name" value="SNRNP25"/>
</dbReference>
<accession>A0A371FE21</accession>
<dbReference type="Proteomes" id="UP000257109">
    <property type="component" value="Unassembled WGS sequence"/>
</dbReference>
<evidence type="ECO:0000259" key="2">
    <source>
        <dbReference type="PROSITE" id="PS50053"/>
    </source>
</evidence>
<evidence type="ECO:0000313" key="4">
    <source>
        <dbReference type="Proteomes" id="UP000257109"/>
    </source>
</evidence>
<dbReference type="PANTHER" id="PTHR14942">
    <property type="entry name" value="U11/U12 SMALL NUCLEAR RIBONUCLEOPROTEIN 25 KDA PROTEIN"/>
    <property type="match status" value="1"/>
</dbReference>
<proteinExistence type="predicted"/>
<feature type="non-terminal residue" evidence="3">
    <location>
        <position position="1"/>
    </location>
</feature>
<dbReference type="EMBL" id="QJKJ01009458">
    <property type="protein sequence ID" value="RDX76564.1"/>
    <property type="molecule type" value="Genomic_DNA"/>
</dbReference>
<dbReference type="PANTHER" id="PTHR14942:SF2">
    <property type="entry name" value="UBIQUITIN-LIKE SUPERFAMILY PROTEIN"/>
    <property type="match status" value="1"/>
</dbReference>
<dbReference type="InterPro" id="IPR029071">
    <property type="entry name" value="Ubiquitin-like_domsf"/>
</dbReference>
<evidence type="ECO:0000256" key="1">
    <source>
        <dbReference type="SAM" id="MobiDB-lite"/>
    </source>
</evidence>
<dbReference type="GO" id="GO:1990904">
    <property type="term" value="C:ribonucleoprotein complex"/>
    <property type="evidence" value="ECO:0007669"/>
    <property type="project" value="UniProtKB-KW"/>
</dbReference>
<name>A0A371FE21_MUCPR</name>
<dbReference type="InterPro" id="IPR040610">
    <property type="entry name" value="SNRNP25_ubiquitin"/>
</dbReference>
<organism evidence="3 4">
    <name type="scientific">Mucuna pruriens</name>
    <name type="common">Velvet bean</name>
    <name type="synonym">Dolichos pruriens</name>
    <dbReference type="NCBI Taxonomy" id="157652"/>
    <lineage>
        <taxon>Eukaryota</taxon>
        <taxon>Viridiplantae</taxon>
        <taxon>Streptophyta</taxon>
        <taxon>Embryophyta</taxon>
        <taxon>Tracheophyta</taxon>
        <taxon>Spermatophyta</taxon>
        <taxon>Magnoliopsida</taxon>
        <taxon>eudicotyledons</taxon>
        <taxon>Gunneridae</taxon>
        <taxon>Pentapetalae</taxon>
        <taxon>rosids</taxon>
        <taxon>fabids</taxon>
        <taxon>Fabales</taxon>
        <taxon>Fabaceae</taxon>
        <taxon>Papilionoideae</taxon>
        <taxon>50 kb inversion clade</taxon>
        <taxon>NPAAA clade</taxon>
        <taxon>indigoferoid/millettioid clade</taxon>
        <taxon>Phaseoleae</taxon>
        <taxon>Mucuna</taxon>
    </lineage>
</organism>
<reference evidence="3" key="1">
    <citation type="submission" date="2018-05" db="EMBL/GenBank/DDBJ databases">
        <title>Draft genome of Mucuna pruriens seed.</title>
        <authorList>
            <person name="Nnadi N.E."/>
            <person name="Vos R."/>
            <person name="Hasami M.H."/>
            <person name="Devisetty U.K."/>
            <person name="Aguiy J.C."/>
        </authorList>
    </citation>
    <scope>NUCLEOTIDE SEQUENCE [LARGE SCALE GENOMIC DNA]</scope>
    <source>
        <strain evidence="3">JCA_2017</strain>
    </source>
</reference>
<dbReference type="CDD" id="cd17058">
    <property type="entry name" value="Ubl_SNRNP25"/>
    <property type="match status" value="1"/>
</dbReference>
<dbReference type="SUPFAM" id="SSF54236">
    <property type="entry name" value="Ubiquitin-like"/>
    <property type="match status" value="1"/>
</dbReference>
<keyword evidence="3" id="KW-0687">Ribonucleoprotein</keyword>